<feature type="compositionally biased region" description="Acidic residues" evidence="5">
    <location>
        <begin position="850"/>
        <end position="862"/>
    </location>
</feature>
<feature type="compositionally biased region" description="Basic residues" evidence="5">
    <location>
        <begin position="1607"/>
        <end position="1634"/>
    </location>
</feature>
<dbReference type="Pfam" id="PF23030">
    <property type="entry name" value="SCAF11-like_C"/>
    <property type="match status" value="1"/>
</dbReference>
<feature type="compositionally biased region" description="Low complexity" evidence="5">
    <location>
        <begin position="126"/>
        <end position="140"/>
    </location>
</feature>
<dbReference type="InterPro" id="IPR017907">
    <property type="entry name" value="Znf_RING_CS"/>
</dbReference>
<dbReference type="CDD" id="cd16635">
    <property type="entry name" value="mRING-HC-C3HC3D_PHRF1"/>
    <property type="match status" value="1"/>
</dbReference>
<feature type="compositionally biased region" description="Basic residues" evidence="5">
    <location>
        <begin position="1535"/>
        <end position="1592"/>
    </location>
</feature>
<feature type="compositionally biased region" description="Polar residues" evidence="5">
    <location>
        <begin position="336"/>
        <end position="360"/>
    </location>
</feature>
<dbReference type="PANTHER" id="PTHR12618:SF20">
    <property type="entry name" value="PHD AND RING FINGER DOMAIN-CONTAINING PROTEIN 1"/>
    <property type="match status" value="1"/>
</dbReference>
<feature type="region of interest" description="Disordered" evidence="5">
    <location>
        <begin position="1739"/>
        <end position="1784"/>
    </location>
</feature>
<feature type="region of interest" description="Disordered" evidence="5">
    <location>
        <begin position="1798"/>
        <end position="1877"/>
    </location>
</feature>
<evidence type="ECO:0000256" key="5">
    <source>
        <dbReference type="SAM" id="MobiDB-lite"/>
    </source>
</evidence>
<dbReference type="InterPro" id="IPR011011">
    <property type="entry name" value="Znf_FYVE_PHD"/>
</dbReference>
<feature type="compositionally biased region" description="Polar residues" evidence="5">
    <location>
        <begin position="1049"/>
        <end position="1059"/>
    </location>
</feature>
<feature type="compositionally biased region" description="Basic and acidic residues" evidence="5">
    <location>
        <begin position="1196"/>
        <end position="1208"/>
    </location>
</feature>
<feature type="compositionally biased region" description="Basic residues" evidence="5">
    <location>
        <begin position="376"/>
        <end position="413"/>
    </location>
</feature>
<feature type="region of interest" description="Disordered" evidence="5">
    <location>
        <begin position="601"/>
        <end position="712"/>
    </location>
</feature>
<organism evidence="8">
    <name type="scientific">Timema douglasi</name>
    <name type="common">Walking stick</name>
    <dbReference type="NCBI Taxonomy" id="61478"/>
    <lineage>
        <taxon>Eukaryota</taxon>
        <taxon>Metazoa</taxon>
        <taxon>Ecdysozoa</taxon>
        <taxon>Arthropoda</taxon>
        <taxon>Hexapoda</taxon>
        <taxon>Insecta</taxon>
        <taxon>Pterygota</taxon>
        <taxon>Neoptera</taxon>
        <taxon>Polyneoptera</taxon>
        <taxon>Phasmatodea</taxon>
        <taxon>Timematodea</taxon>
        <taxon>Timematoidea</taxon>
        <taxon>Timematidae</taxon>
        <taxon>Timema</taxon>
    </lineage>
</organism>
<feature type="domain" description="PHD-type" evidence="6">
    <location>
        <begin position="224"/>
        <end position="274"/>
    </location>
</feature>
<dbReference type="InterPro" id="IPR001841">
    <property type="entry name" value="Znf_RING"/>
</dbReference>
<feature type="compositionally biased region" description="Polar residues" evidence="5">
    <location>
        <begin position="2123"/>
        <end position="2152"/>
    </location>
</feature>
<feature type="compositionally biased region" description="Basic and acidic residues" evidence="5">
    <location>
        <begin position="1060"/>
        <end position="1076"/>
    </location>
</feature>
<feature type="region of interest" description="Disordered" evidence="5">
    <location>
        <begin position="778"/>
        <end position="902"/>
    </location>
</feature>
<feature type="compositionally biased region" description="Basic and acidic residues" evidence="5">
    <location>
        <begin position="1018"/>
        <end position="1035"/>
    </location>
</feature>
<protein>
    <recommendedName>
        <fullName evidence="9">PHD and RING finger domain-containing protein 1</fullName>
    </recommendedName>
</protein>
<feature type="region of interest" description="Disordered" evidence="5">
    <location>
        <begin position="42"/>
        <end position="141"/>
    </location>
</feature>
<evidence type="ECO:0000256" key="4">
    <source>
        <dbReference type="PROSITE-ProRule" id="PRU00175"/>
    </source>
</evidence>
<feature type="compositionally biased region" description="Basic and acidic residues" evidence="5">
    <location>
        <begin position="1484"/>
        <end position="1518"/>
    </location>
</feature>
<feature type="compositionally biased region" description="Basic and acidic residues" evidence="5">
    <location>
        <begin position="1136"/>
        <end position="1174"/>
    </location>
</feature>
<feature type="region of interest" description="Disordered" evidence="5">
    <location>
        <begin position="2026"/>
        <end position="2196"/>
    </location>
</feature>
<evidence type="ECO:0000256" key="2">
    <source>
        <dbReference type="ARBA" id="ARBA00022771"/>
    </source>
</evidence>
<feature type="compositionally biased region" description="Low complexity" evidence="5">
    <location>
        <begin position="2177"/>
        <end position="2189"/>
    </location>
</feature>
<feature type="compositionally biased region" description="Acidic residues" evidence="5">
    <location>
        <begin position="1339"/>
        <end position="1349"/>
    </location>
</feature>
<dbReference type="SMART" id="SM00249">
    <property type="entry name" value="PHD"/>
    <property type="match status" value="1"/>
</dbReference>
<feature type="compositionally biased region" description="Acidic residues" evidence="5">
    <location>
        <begin position="1175"/>
        <end position="1188"/>
    </location>
</feature>
<feature type="compositionally biased region" description="Acidic residues" evidence="5">
    <location>
        <begin position="419"/>
        <end position="429"/>
    </location>
</feature>
<dbReference type="InterPro" id="IPR047157">
    <property type="entry name" value="PHRF1/Atg35"/>
</dbReference>
<dbReference type="PANTHER" id="PTHR12618">
    <property type="entry name" value="PHD AND RING FINGER DOMAIN-CONTAINING PROTEIN 1"/>
    <property type="match status" value="1"/>
</dbReference>
<feature type="compositionally biased region" description="Basic and acidic residues" evidence="5">
    <location>
        <begin position="1414"/>
        <end position="1429"/>
    </location>
</feature>
<feature type="region of interest" description="Disordered" evidence="5">
    <location>
        <begin position="1894"/>
        <end position="1914"/>
    </location>
</feature>
<feature type="region of interest" description="Disordered" evidence="5">
    <location>
        <begin position="1016"/>
        <end position="1216"/>
    </location>
</feature>
<keyword evidence="1" id="KW-0479">Metal-binding</keyword>
<dbReference type="PROSITE" id="PS01359">
    <property type="entry name" value="ZF_PHD_1"/>
    <property type="match status" value="1"/>
</dbReference>
<feature type="compositionally biased region" description="Low complexity" evidence="5">
    <location>
        <begin position="703"/>
        <end position="712"/>
    </location>
</feature>
<dbReference type="EMBL" id="OA567880">
    <property type="protein sequence ID" value="CAD7200923.1"/>
    <property type="molecule type" value="Genomic_DNA"/>
</dbReference>
<dbReference type="InterPro" id="IPR019787">
    <property type="entry name" value="Znf_PHD-finger"/>
</dbReference>
<dbReference type="Pfam" id="PF13639">
    <property type="entry name" value="zf-RING_2"/>
    <property type="match status" value="1"/>
</dbReference>
<evidence type="ECO:0000259" key="6">
    <source>
        <dbReference type="PROSITE" id="PS50016"/>
    </source>
</evidence>
<dbReference type="PROSITE" id="PS00518">
    <property type="entry name" value="ZF_RING_1"/>
    <property type="match status" value="1"/>
</dbReference>
<feature type="region of interest" description="Disordered" evidence="5">
    <location>
        <begin position="301"/>
        <end position="457"/>
    </location>
</feature>
<dbReference type="InterPro" id="IPR013083">
    <property type="entry name" value="Znf_RING/FYVE/PHD"/>
</dbReference>
<feature type="region of interest" description="Disordered" evidence="5">
    <location>
        <begin position="2246"/>
        <end position="2367"/>
    </location>
</feature>
<feature type="compositionally biased region" description="Basic and acidic residues" evidence="5">
    <location>
        <begin position="301"/>
        <end position="321"/>
    </location>
</feature>
<feature type="compositionally biased region" description="Acidic residues" evidence="5">
    <location>
        <begin position="77"/>
        <end position="97"/>
    </location>
</feature>
<dbReference type="InterPro" id="IPR057031">
    <property type="entry name" value="SFR19-like_C"/>
</dbReference>
<feature type="compositionally biased region" description="Basic and acidic residues" evidence="5">
    <location>
        <begin position="1350"/>
        <end position="1391"/>
    </location>
</feature>
<evidence type="ECO:0000259" key="7">
    <source>
        <dbReference type="PROSITE" id="PS50089"/>
    </source>
</evidence>
<feature type="compositionally biased region" description="Basic residues" evidence="5">
    <location>
        <begin position="433"/>
        <end position="457"/>
    </location>
</feature>
<feature type="region of interest" description="Disordered" evidence="5">
    <location>
        <begin position="1283"/>
        <end position="1714"/>
    </location>
</feature>
<feature type="region of interest" description="Disordered" evidence="5">
    <location>
        <begin position="1935"/>
        <end position="2009"/>
    </location>
</feature>
<dbReference type="PROSITE" id="PS50089">
    <property type="entry name" value="ZF_RING_2"/>
    <property type="match status" value="1"/>
</dbReference>
<keyword evidence="3" id="KW-0862">Zinc</keyword>
<sequence>MTSLLLTDSSQMTSDSQHLGDVELNTLLSRKAIVSFLQRVMSDDDSSDSDLPLGVRLRKKKVPRLVSDETSTSEETSSSEEDDEEGDASYEDATDDEGSARESDWLSEEEQEKKPVPAKPCSGAGSSKPVLSSDSDSSDGQSDKCPICLRSFGQQEIATPESCDHNFCTECLQEWAKNVNTCPVDRQKFTLILVRKQLNGKVVRRISVETRRPDEGDLVIEEDPTFCEICGRHDREDRMLLCDACDLGYHLECLDPPLEQVPVFEWYCSDCVAIHPLLNSAGRMNRDERLLEISDERHGMDRRTFDRPVQERLLPRTRQAERVTTAVRTRRQQAEGQLNTDAATQPSTSSGFDSLDVDSNTSAPTRRRTAPTVRKPTTRRRRVTTRRKVPRRKKRKRKTTTSKRPTTRKKPKTVKNSDGEECSEEEEDDVIPKKRRKRRKRRKIRRKKRKIGVRRRPRTARVIAPLSAKGRIAEHLGMRAPRRPGQTIPDVSRVPVTSSNIDFQRSRAGIPTLHLFGSDNEASEEAGAGVSVVSRPRTSAARLERTLSSRKLLVSPTLPHETSSIPSTPCDLVSSILDSLSVWHSKNTKVTINRDGSLQVKSDLNNKIPDSNGCASGSGNNNGDSSIVRTNDPLLKIASSDSRINVGDSSSDPSGLAAQTPMFPGRGSSGTARPPASSGLGQFGGSRYSGNTSFQGYQGGGRPFSSSSSFDSRGNRAGYLNYLNNGPPPPPPLPFRGGPVRFRMMAPRFPLRRPLLPPPRGLLHQQIPPTTLEAFDVDDEDEEDFTTSREPQPAKTTKQEEEEVDIYSDIEVGGGAQEGGSEPDEEGKPYEALPPPPSPPAILMGFGEHSDDEPGSDSELVIDDNVLCASPQETREPSKRNIPESEIYDPANPSYDSDDEEVKSVSFDNKLIINEDIPLPPLAPPYVVSKEQTKLSKSIADSSKTNIISLCSPSYGSDSNSETETYPTTAALSKRNVSSSVIGSTFHVDLTLQNSSEDEADEAECPNFSIYSAASMDIARHTSTEQDEEHSEKTDGMALEDIPEPMSCRENNNSQTETIESPRKLEEKEETFHSPAEEDASMSPKADKEETDTDDQIENDNLFSPKKDFKLAGEKVRNAQDEEEAIVNKNVELEIEVNKEDKEVEETLKYSEDKDKEVSVEDSEAKDKDVKNVDDKDDESIEDKEESVDNISKNLGGHDKSPLSKEGKSPSNDCDGIVLEKDCEKLDDSGNQSLVEQIFGSDDNESLVGGATSAVSAATLENNPQLTTPTGLEGLETETISETEETINFGDDISPDETAFLTMEEDGEIPSYKKKRKKKSRKTSDGLAEKLSGGKDQDPIDYEEGEIVDDVQRKDKKSSENKDKSKHDKETRKIGDENVDITKPKSGEEKDKKKKKRASDKNRQLKENVLSSSENKDKAKEKSSKKEEPVDISWKKPSKSTKDRNYRDKGKVDSSPTKGKDSSKRVNDPKESSSKKDKKKKEKRKDMERYDVRKVVSDKKRKRRDEFGRDLASRDRSFTRSRSRSRARSNDRLRNRSRSVNRSRGRSPVRARVRSRSRSRTRSRSRQRNRSRSRSRNKSIKKSKERIRRSRSREKVRGRLSRERSRSRPKRSRSRSLSRSITRARIRSRTRTPVRSKDRKDRTREQTISLRRERGRDRRSWSHTWTPSVSRSRTRSGSRSMSYSSYSQSRSPSVRHFNHRSYSRSFSRSWSRERHERIPLINKKTGNISKAAKKLTVIVSNNKDDDRQRKKDKKRKDSKKTKDLVGEKKKKRKEKSPAPSKEVFTSGDNILVSVNFNKSNKNTAGKDPITAAAVSTTNKETSKRKHDGTFDGEPPKRKKDKVNKDKSPRLKAPTVGVDGKPSSEKKKGKKLLKPSPRIAAMMNRKPVAIIDLDQSPFHEQTPSPTDLIVLSDSEDDAIAKEQDIREAMNDMMINRRGASPPQNLPGMTSSVTSAPRTPELQSPLMMNYLVTSTGPKTPPEPQVKFSIAPSKPQLRSINNPLGEEDEEMMNEQAAIDRLDQRIAEELGRGLVEIGHKGPNTPPEPRGPSTPRSPDVYDPFDPTKSGTPSPAGAENEPPSPDKDIMQQTGPQELELDDQPSKSLEPHSITPDPEPTEQIQEETDQSPNKPESVLLQSPSLLADTSHSQTAQSEVEISVLVDSSEEKLKQKVSLAPPPVSSEESISPQQPKSLVTPVKQQQQLFPSVTVKQIPQATSTPSHTSGVMPGFPTLTPSNIISMLKSQTPSVGRVNLFSQPPSHHHLLGSPVVSQRSANISKSSQSRPTVQNGDQTQHSSKPPQETSTDVVDMDLESPYSPASSEGDDLFEPPPELSKSAPAAYRSQGSKNKLSLPLPAAARKSPSKPTQDKFDSIFGVSPLRLNKSTNKASGRQLKSFHGGKTKQKAGKWGKKEIAIKMDEDQLQILEELPSSAVELQVKDKSPSSYVSGSVGCLTQPLVFLSISPNPPLGHVSTFRSFSFRVILHLVHSSCPWSSDLLFFLKKLNRQERVVEEVKLSLKPHYTKKHITKEEYKDILRRSVPKICHNKSGEINPVKISGLVEAYVKKYRYIKKKNSSSKTTGGAKPKL</sequence>
<feature type="compositionally biased region" description="Polar residues" evidence="5">
    <location>
        <begin position="639"/>
        <end position="653"/>
    </location>
</feature>
<evidence type="ECO:0000256" key="3">
    <source>
        <dbReference type="ARBA" id="ARBA00022833"/>
    </source>
</evidence>
<dbReference type="SUPFAM" id="SSF57850">
    <property type="entry name" value="RING/U-box"/>
    <property type="match status" value="1"/>
</dbReference>
<feature type="compositionally biased region" description="Basic residues" evidence="5">
    <location>
        <begin position="1750"/>
        <end position="1759"/>
    </location>
</feature>
<gene>
    <name evidence="8" type="ORF">TDIB3V08_LOCUS7134</name>
</gene>
<feature type="compositionally biased region" description="Basic and acidic residues" evidence="5">
    <location>
        <begin position="1440"/>
        <end position="1475"/>
    </location>
</feature>
<dbReference type="Gene3D" id="3.30.40.10">
    <property type="entry name" value="Zinc/RING finger domain, C3HC4 (zinc finger)"/>
    <property type="match status" value="1"/>
</dbReference>
<proteinExistence type="predicted"/>
<feature type="compositionally biased region" description="Basic and acidic residues" evidence="5">
    <location>
        <begin position="1635"/>
        <end position="1660"/>
    </location>
</feature>
<feature type="compositionally biased region" description="Acidic residues" evidence="5">
    <location>
        <begin position="1089"/>
        <end position="1098"/>
    </location>
</feature>
<name>A0A7R8VMC7_TIMDO</name>
<dbReference type="PROSITE" id="PS50016">
    <property type="entry name" value="ZF_PHD_2"/>
    <property type="match status" value="1"/>
</dbReference>
<dbReference type="Gene3D" id="2.30.30.1150">
    <property type="match status" value="1"/>
</dbReference>
<feature type="domain" description="RING-type" evidence="7">
    <location>
        <begin position="145"/>
        <end position="186"/>
    </location>
</feature>
<feature type="region of interest" description="Disordered" evidence="5">
    <location>
        <begin position="2379"/>
        <end position="2399"/>
    </location>
</feature>
<dbReference type="Pfam" id="PF00628">
    <property type="entry name" value="PHD"/>
    <property type="match status" value="1"/>
</dbReference>
<dbReference type="CDD" id="cd15536">
    <property type="entry name" value="PHD_PHRF1"/>
    <property type="match status" value="1"/>
</dbReference>
<feature type="compositionally biased region" description="Polar residues" evidence="5">
    <location>
        <begin position="1945"/>
        <end position="1955"/>
    </location>
</feature>
<evidence type="ECO:0000256" key="1">
    <source>
        <dbReference type="ARBA" id="ARBA00022723"/>
    </source>
</evidence>
<feature type="compositionally biased region" description="Basic residues" evidence="5">
    <location>
        <begin position="1312"/>
        <end position="1321"/>
    </location>
</feature>
<feature type="compositionally biased region" description="Low complexity" evidence="5">
    <location>
        <begin position="1666"/>
        <end position="1695"/>
    </location>
</feature>
<keyword evidence="2 4" id="KW-0863">Zinc-finger</keyword>
<dbReference type="InterPro" id="IPR019786">
    <property type="entry name" value="Zinc_finger_PHD-type_CS"/>
</dbReference>
<feature type="compositionally biased region" description="Basic and acidic residues" evidence="5">
    <location>
        <begin position="873"/>
        <end position="883"/>
    </location>
</feature>
<dbReference type="InterPro" id="IPR001965">
    <property type="entry name" value="Znf_PHD"/>
</dbReference>
<dbReference type="SUPFAM" id="SSF57903">
    <property type="entry name" value="FYVE/PHD zinc finger"/>
    <property type="match status" value="1"/>
</dbReference>
<feature type="compositionally biased region" description="Basic and acidic residues" evidence="5">
    <location>
        <begin position="1322"/>
        <end position="1338"/>
    </location>
</feature>
<evidence type="ECO:0008006" key="9">
    <source>
        <dbReference type="Google" id="ProtNLM"/>
    </source>
</evidence>
<feature type="compositionally biased region" description="Polar residues" evidence="5">
    <location>
        <begin position="2265"/>
        <end position="2302"/>
    </location>
</feature>
<dbReference type="SMART" id="SM00184">
    <property type="entry name" value="RING"/>
    <property type="match status" value="2"/>
</dbReference>
<evidence type="ECO:0000313" key="8">
    <source>
        <dbReference type="EMBL" id="CAD7200923.1"/>
    </source>
</evidence>
<feature type="compositionally biased region" description="Polar residues" evidence="5">
    <location>
        <begin position="2246"/>
        <end position="2255"/>
    </location>
</feature>
<feature type="compositionally biased region" description="Basic and acidic residues" evidence="5">
    <location>
        <begin position="1593"/>
        <end position="1606"/>
    </location>
</feature>
<feature type="compositionally biased region" description="Basic and acidic residues" evidence="5">
    <location>
        <begin position="1105"/>
        <end position="1120"/>
    </location>
</feature>
<reference evidence="8" key="1">
    <citation type="submission" date="2020-11" db="EMBL/GenBank/DDBJ databases">
        <authorList>
            <person name="Tran Van P."/>
        </authorList>
    </citation>
    <scope>NUCLEOTIDE SEQUENCE</scope>
</reference>
<accession>A0A7R8VMC7</accession>
<dbReference type="GO" id="GO:0008270">
    <property type="term" value="F:zinc ion binding"/>
    <property type="evidence" value="ECO:0007669"/>
    <property type="project" value="UniProtKB-KW"/>
</dbReference>
<feature type="compositionally biased region" description="Low complexity" evidence="5">
    <location>
        <begin position="611"/>
        <end position="626"/>
    </location>
</feature>